<dbReference type="InterPro" id="IPR013761">
    <property type="entry name" value="SAM/pointed_sf"/>
</dbReference>
<proteinExistence type="predicted"/>
<evidence type="ECO:0000313" key="3">
    <source>
        <dbReference type="EMBL" id="GES91949.1"/>
    </source>
</evidence>
<dbReference type="EMBL" id="BLAL01000208">
    <property type="protein sequence ID" value="GES91949.1"/>
    <property type="molecule type" value="Genomic_DNA"/>
</dbReference>
<dbReference type="InterPro" id="IPR021139">
    <property type="entry name" value="NYN"/>
</dbReference>
<dbReference type="OrthoDB" id="2311180at2759"/>
<reference evidence="2 4" key="1">
    <citation type="submission" date="2017-11" db="EMBL/GenBank/DDBJ databases">
        <title>The genome of Rhizophagus clarus HR1 reveals common genetic basis of auxotrophy among arbuscular mycorrhizal fungi.</title>
        <authorList>
            <person name="Kobayashi Y."/>
        </authorList>
    </citation>
    <scope>NUCLEOTIDE SEQUENCE [LARGE SCALE GENOMIC DNA]</scope>
    <source>
        <strain evidence="2 4">HR1</strain>
    </source>
</reference>
<dbReference type="Gene3D" id="3.40.50.1010">
    <property type="entry name" value="5'-nuclease"/>
    <property type="match status" value="1"/>
</dbReference>
<dbReference type="Pfam" id="PF01936">
    <property type="entry name" value="NYN"/>
    <property type="match status" value="1"/>
</dbReference>
<feature type="domain" description="NYN" evidence="1">
    <location>
        <begin position="110"/>
        <end position="246"/>
    </location>
</feature>
<keyword evidence="4" id="KW-1185">Reference proteome</keyword>
<dbReference type="Gene3D" id="1.10.150.50">
    <property type="entry name" value="Transcription Factor, Ets-1"/>
    <property type="match status" value="1"/>
</dbReference>
<name>A0A2Z6RK04_9GLOM</name>
<organism evidence="2 4">
    <name type="scientific">Rhizophagus clarus</name>
    <dbReference type="NCBI Taxonomy" id="94130"/>
    <lineage>
        <taxon>Eukaryota</taxon>
        <taxon>Fungi</taxon>
        <taxon>Fungi incertae sedis</taxon>
        <taxon>Mucoromycota</taxon>
        <taxon>Glomeromycotina</taxon>
        <taxon>Glomeromycetes</taxon>
        <taxon>Glomerales</taxon>
        <taxon>Glomeraceae</taxon>
        <taxon>Rhizophagus</taxon>
    </lineage>
</organism>
<dbReference type="AlphaFoldDB" id="A0A2Z6RK04"/>
<accession>A0A2Z6RK04</accession>
<evidence type="ECO:0000313" key="2">
    <source>
        <dbReference type="EMBL" id="GBC02584.1"/>
    </source>
</evidence>
<comment type="caution">
    <text evidence="2">The sequence shown here is derived from an EMBL/GenBank/DDBJ whole genome shotgun (WGS) entry which is preliminary data.</text>
</comment>
<dbReference type="EMBL" id="BEXD01003837">
    <property type="protein sequence ID" value="GBC02584.1"/>
    <property type="molecule type" value="Genomic_DNA"/>
</dbReference>
<dbReference type="Proteomes" id="UP000247702">
    <property type="component" value="Unassembled WGS sequence"/>
</dbReference>
<dbReference type="Proteomes" id="UP000615446">
    <property type="component" value="Unassembled WGS sequence"/>
</dbReference>
<sequence length="373" mass="43340">MSDIHSVKIVEGWNVDYVKKFLNLNKENFSLNDDEIRKLEELGINGRALLRYTKKKLMDDGLRSEPACNLADYISRLNRQKRPIVSNVFVPIASTVATERSPKSPNNSVSICIDNSNLFIEGSKVISYLEKVNAFDHKKPDFLNFYVDHGLLVTTVLKGRKLNKIYVIGSVPPLNDTIWTRTRDQCEIKTYERNSSNKEKKVDMEFVCDAMVSILTENPGTLSLVSDNDGYCPLMERAEKKNWKIETWFWSGLLDKEGYPFATPTANDLRKISLYEPLDNYYWLFTYITGPDYTNKKHHLEIRGNVIKDWKYRNETLMECFCALKLFGRWNWVDGVTANLYFENKKHLESAKSLLEHKYPGLWLTAVIKKKFI</sequence>
<dbReference type="GO" id="GO:0004540">
    <property type="term" value="F:RNA nuclease activity"/>
    <property type="evidence" value="ECO:0007669"/>
    <property type="project" value="InterPro"/>
</dbReference>
<gene>
    <name evidence="3" type="ORF">RCL2_001874700</name>
    <name evidence="2" type="ORF">RclHR1_00470014</name>
</gene>
<evidence type="ECO:0000259" key="1">
    <source>
        <dbReference type="Pfam" id="PF01936"/>
    </source>
</evidence>
<protein>
    <submittedName>
        <fullName evidence="3">NYN domain-containing protein</fullName>
    </submittedName>
</protein>
<reference evidence="3" key="2">
    <citation type="submission" date="2019-10" db="EMBL/GenBank/DDBJ databases">
        <title>Conservation and host-specific expression of non-tandemly repeated heterogenous ribosome RNA gene in arbuscular mycorrhizal fungi.</title>
        <authorList>
            <person name="Maeda T."/>
            <person name="Kobayashi Y."/>
            <person name="Nakagawa T."/>
            <person name="Ezawa T."/>
            <person name="Yamaguchi K."/>
            <person name="Bino T."/>
            <person name="Nishimoto Y."/>
            <person name="Shigenobu S."/>
            <person name="Kawaguchi M."/>
        </authorList>
    </citation>
    <scope>NUCLEOTIDE SEQUENCE</scope>
    <source>
        <strain evidence="3">HR1</strain>
    </source>
</reference>
<evidence type="ECO:0000313" key="4">
    <source>
        <dbReference type="Proteomes" id="UP000247702"/>
    </source>
</evidence>